<dbReference type="InterPro" id="IPR035919">
    <property type="entry name" value="EAL_sf"/>
</dbReference>
<dbReference type="InterPro" id="IPR050706">
    <property type="entry name" value="Cyclic-di-GMP_PDE-like"/>
</dbReference>
<dbReference type="PROSITE" id="PS50883">
    <property type="entry name" value="EAL"/>
    <property type="match status" value="1"/>
</dbReference>
<dbReference type="EMBL" id="NEVP01000010">
    <property type="protein sequence ID" value="OZI47914.1"/>
    <property type="molecule type" value="Genomic_DNA"/>
</dbReference>
<evidence type="ECO:0000259" key="1">
    <source>
        <dbReference type="PROSITE" id="PS50883"/>
    </source>
</evidence>
<dbReference type="AlphaFoldDB" id="A0A261TE42"/>
<dbReference type="PANTHER" id="PTHR33121:SF79">
    <property type="entry name" value="CYCLIC DI-GMP PHOSPHODIESTERASE PDED-RELATED"/>
    <property type="match status" value="1"/>
</dbReference>
<protein>
    <recommendedName>
        <fullName evidence="1">EAL domain-containing protein</fullName>
    </recommendedName>
</protein>
<dbReference type="OrthoDB" id="9813903at2"/>
<dbReference type="PANTHER" id="PTHR33121">
    <property type="entry name" value="CYCLIC DI-GMP PHOSPHODIESTERASE PDEF"/>
    <property type="match status" value="1"/>
</dbReference>
<dbReference type="InterPro" id="IPR001633">
    <property type="entry name" value="EAL_dom"/>
</dbReference>
<keyword evidence="3" id="KW-1185">Reference proteome</keyword>
<evidence type="ECO:0000313" key="3">
    <source>
        <dbReference type="Proteomes" id="UP000216913"/>
    </source>
</evidence>
<organism evidence="2 3">
    <name type="scientific">Bordetella genomosp. 5</name>
    <dbReference type="NCBI Taxonomy" id="1395608"/>
    <lineage>
        <taxon>Bacteria</taxon>
        <taxon>Pseudomonadati</taxon>
        <taxon>Pseudomonadota</taxon>
        <taxon>Betaproteobacteria</taxon>
        <taxon>Burkholderiales</taxon>
        <taxon>Alcaligenaceae</taxon>
        <taxon>Bordetella</taxon>
    </lineage>
</organism>
<dbReference type="GO" id="GO:0071111">
    <property type="term" value="F:cyclic-guanylate-specific phosphodiesterase activity"/>
    <property type="evidence" value="ECO:0007669"/>
    <property type="project" value="InterPro"/>
</dbReference>
<dbReference type="SUPFAM" id="SSF141868">
    <property type="entry name" value="EAL domain-like"/>
    <property type="match status" value="1"/>
</dbReference>
<gene>
    <name evidence="2" type="ORF">CAL25_16105</name>
</gene>
<reference evidence="2 3" key="1">
    <citation type="submission" date="2017-05" db="EMBL/GenBank/DDBJ databases">
        <title>Complete and WGS of Bordetella genogroups.</title>
        <authorList>
            <person name="Spilker T."/>
            <person name="LiPuma J."/>
        </authorList>
    </citation>
    <scope>NUCLEOTIDE SEQUENCE [LARGE SCALE GENOMIC DNA]</scope>
    <source>
        <strain evidence="2 3">AU10456</strain>
    </source>
</reference>
<dbReference type="Pfam" id="PF00563">
    <property type="entry name" value="EAL"/>
    <property type="match status" value="1"/>
</dbReference>
<evidence type="ECO:0000313" key="2">
    <source>
        <dbReference type="EMBL" id="OZI47914.1"/>
    </source>
</evidence>
<name>A0A261TE42_9BORD</name>
<dbReference type="SMART" id="SM00052">
    <property type="entry name" value="EAL"/>
    <property type="match status" value="1"/>
</dbReference>
<sequence>MTQEQEGNRALPDAVGLRAMLESAGRDAALRAQFRAVLQPMLALESGHCVGAEVLMRWRLDDGTDVPPERFIPIARELGCLPVLSREVFVHAASALAAIGLPDGFHVSFNVPAGYLLDDRFDAHLAEIDQILPPQADIWIELTEDEALPDSEAALTRLASVRHGRVKIGVDDFGTGFNGVETVARVQPDFLKLDQSLTAALGTPDENRALLDVARYAGAYRGVRVVAEGIENAMQVVRLRELGIQGGQGFFFDQPMSLEAFAVWLPQAELRAGAPAG</sequence>
<proteinExistence type="predicted"/>
<dbReference type="Gene3D" id="3.20.20.450">
    <property type="entry name" value="EAL domain"/>
    <property type="match status" value="1"/>
</dbReference>
<accession>A0A261TE42</accession>
<feature type="domain" description="EAL" evidence="1">
    <location>
        <begin position="18"/>
        <end position="269"/>
    </location>
</feature>
<dbReference type="Proteomes" id="UP000216913">
    <property type="component" value="Unassembled WGS sequence"/>
</dbReference>
<dbReference type="CDD" id="cd01948">
    <property type="entry name" value="EAL"/>
    <property type="match status" value="1"/>
</dbReference>
<dbReference type="RefSeq" id="WP_094801707.1">
    <property type="nucleotide sequence ID" value="NZ_NEVN01000008.1"/>
</dbReference>
<comment type="caution">
    <text evidence="2">The sequence shown here is derived from an EMBL/GenBank/DDBJ whole genome shotgun (WGS) entry which is preliminary data.</text>
</comment>